<proteinExistence type="predicted"/>
<feature type="compositionally biased region" description="Low complexity" evidence="1">
    <location>
        <begin position="108"/>
        <end position="131"/>
    </location>
</feature>
<dbReference type="Proteomes" id="UP000001508">
    <property type="component" value="Chromosome"/>
</dbReference>
<evidence type="ECO:0000313" key="2">
    <source>
        <dbReference type="EMBL" id="ADH86903.1"/>
    </source>
</evidence>
<feature type="region of interest" description="Disordered" evidence="1">
    <location>
        <begin position="1"/>
        <end position="38"/>
    </location>
</feature>
<feature type="compositionally biased region" description="Low complexity" evidence="1">
    <location>
        <begin position="10"/>
        <end position="19"/>
    </location>
</feature>
<reference evidence="3" key="1">
    <citation type="submission" date="2010-02" db="EMBL/GenBank/DDBJ databases">
        <title>Complete sequence of Desulfurivibrio alkaliphilus AHT2.</title>
        <authorList>
            <consortium name="US DOE Joint Genome Institute"/>
            <person name="Pitluck S."/>
            <person name="Chertkov O."/>
            <person name="Detter J.C."/>
            <person name="Han C."/>
            <person name="Tapia R."/>
            <person name="Larimer F."/>
            <person name="Land M."/>
            <person name="Hauser L."/>
            <person name="Kyrpides N."/>
            <person name="Mikhailova N."/>
            <person name="Sorokin D.Y."/>
            <person name="Muyzer G."/>
            <person name="Woyke T."/>
        </authorList>
    </citation>
    <scope>NUCLEOTIDE SEQUENCE [LARGE SCALE GENOMIC DNA]</scope>
    <source>
        <strain evidence="3">DSM 19089 / UNIQEM U267 / AHT2</strain>
    </source>
</reference>
<evidence type="ECO:0008006" key="4">
    <source>
        <dbReference type="Google" id="ProtNLM"/>
    </source>
</evidence>
<dbReference type="Pfam" id="PF04748">
    <property type="entry name" value="Polysacc_deac_2"/>
    <property type="match status" value="1"/>
</dbReference>
<dbReference type="GO" id="GO:0005975">
    <property type="term" value="P:carbohydrate metabolic process"/>
    <property type="evidence" value="ECO:0007669"/>
    <property type="project" value="InterPro"/>
</dbReference>
<dbReference type="AlphaFoldDB" id="D6Z6D8"/>
<dbReference type="PANTHER" id="PTHR30105">
    <property type="entry name" value="UNCHARACTERIZED YIBQ-RELATED"/>
    <property type="match status" value="1"/>
</dbReference>
<dbReference type="PANTHER" id="PTHR30105:SF2">
    <property type="entry name" value="DIVERGENT POLYSACCHARIDE DEACETYLASE SUPERFAMILY"/>
    <property type="match status" value="1"/>
</dbReference>
<dbReference type="EMBL" id="CP001940">
    <property type="protein sequence ID" value="ADH86903.1"/>
    <property type="molecule type" value="Genomic_DNA"/>
</dbReference>
<evidence type="ECO:0000313" key="3">
    <source>
        <dbReference type="Proteomes" id="UP000001508"/>
    </source>
</evidence>
<accession>D6Z6D8</accession>
<sequence length="359" mass="40166">MAATPRRKTTATAKRGPTTPKRRPSARAPNRRRSGSQKRLWRPPWRLLLLTMLLLVSLGALAYLVFLHQPQPGDSFRAEPPGVTDSEPDPREERLAAPPDQGFPERGTTAADQAAATTTPTPQPITETRPAPADDPRPRLALIIDDMGYSPEIEEKMLGLDLELTFSFIPFAPQRQQILNRTRAQGRAILLHLPLEALDDKWNKAPGLLATGMSEEEIVTGFTAALNEIPMATGVSNHMGSRFTADRRAMQVLLAQLPRYDLYFLDSLTTPDSVGAEIAAELGIPFLRRDIFIDHHREPEQIRTQIDRLLNIAEKRGWAVGLGHPYPETLRVLQEKEGELNRRVRLVKLDQLVKQHGQP</sequence>
<organism evidence="2 3">
    <name type="scientific">Desulfurivibrio alkaliphilus (strain DSM 19089 / UNIQEM U267 / AHT2)</name>
    <dbReference type="NCBI Taxonomy" id="589865"/>
    <lineage>
        <taxon>Bacteria</taxon>
        <taxon>Pseudomonadati</taxon>
        <taxon>Thermodesulfobacteriota</taxon>
        <taxon>Desulfobulbia</taxon>
        <taxon>Desulfobulbales</taxon>
        <taxon>Desulfobulbaceae</taxon>
        <taxon>Desulfurivibrio</taxon>
    </lineage>
</organism>
<dbReference type="RefSeq" id="WP_013164417.1">
    <property type="nucleotide sequence ID" value="NC_014216.1"/>
</dbReference>
<feature type="region of interest" description="Disordered" evidence="1">
    <location>
        <begin position="72"/>
        <end position="138"/>
    </location>
</feature>
<dbReference type="OrthoDB" id="9784811at2"/>
<dbReference type="InterPro" id="IPR011330">
    <property type="entry name" value="Glyco_hydro/deAcase_b/a-brl"/>
</dbReference>
<dbReference type="Gene3D" id="3.20.20.370">
    <property type="entry name" value="Glycoside hydrolase/deacetylase"/>
    <property type="match status" value="1"/>
</dbReference>
<evidence type="ECO:0000256" key="1">
    <source>
        <dbReference type="SAM" id="MobiDB-lite"/>
    </source>
</evidence>
<dbReference type="CDD" id="cd10936">
    <property type="entry name" value="CE4_DAC2"/>
    <property type="match status" value="1"/>
</dbReference>
<dbReference type="HOGENOM" id="CLU_041643_5_0_7"/>
<dbReference type="InterPro" id="IPR006837">
    <property type="entry name" value="Divergent_DAC"/>
</dbReference>
<dbReference type="KEGG" id="dak:DaAHT2_2238"/>
<dbReference type="SUPFAM" id="SSF88713">
    <property type="entry name" value="Glycoside hydrolase/deacetylase"/>
    <property type="match status" value="1"/>
</dbReference>
<gene>
    <name evidence="2" type="ordered locus">DaAHT2_2238</name>
</gene>
<feature type="compositionally biased region" description="Basic residues" evidence="1">
    <location>
        <begin position="20"/>
        <end position="38"/>
    </location>
</feature>
<dbReference type="STRING" id="589865.DaAHT2_2238"/>
<keyword evidence="3" id="KW-1185">Reference proteome</keyword>
<name>D6Z6D8_DESAT</name>
<dbReference type="eggNOG" id="COG2861">
    <property type="taxonomic scope" value="Bacteria"/>
</dbReference>
<dbReference type="FunCoup" id="D6Z6D8">
    <property type="interactions" value="15"/>
</dbReference>
<dbReference type="InParanoid" id="D6Z6D8"/>
<protein>
    <recommendedName>
        <fullName evidence="4">Divergent polysaccharide deacetylase family protein</fullName>
    </recommendedName>
</protein>